<dbReference type="EMBL" id="VEPZ02001716">
    <property type="protein sequence ID" value="KAE8662177.1"/>
    <property type="molecule type" value="Genomic_DNA"/>
</dbReference>
<accession>A0A6A2XZA8</accession>
<reference evidence="1" key="1">
    <citation type="submission" date="2019-09" db="EMBL/GenBank/DDBJ databases">
        <title>Draft genome information of white flower Hibiscus syriacus.</title>
        <authorList>
            <person name="Kim Y.-M."/>
        </authorList>
    </citation>
    <scope>NUCLEOTIDE SEQUENCE [LARGE SCALE GENOMIC DNA]</scope>
    <source>
        <strain evidence="1">YM2019G1</strain>
    </source>
</reference>
<proteinExistence type="predicted"/>
<sequence>MDAQVSYAFHSERKLNPEKFKNQFVNQVSFCHSVICFFRTMNVAQLAKVQVMKKHGSWEDLKLAPRKPLTFSPPQQHKVDRLSQLAYFFRWSKSLGNAESEKAV</sequence>
<evidence type="ECO:0000313" key="1">
    <source>
        <dbReference type="EMBL" id="KAE8662177.1"/>
    </source>
</evidence>
<evidence type="ECO:0000313" key="2">
    <source>
        <dbReference type="Proteomes" id="UP000436088"/>
    </source>
</evidence>
<organism evidence="1 2">
    <name type="scientific">Hibiscus syriacus</name>
    <name type="common">Rose of Sharon</name>
    <dbReference type="NCBI Taxonomy" id="106335"/>
    <lineage>
        <taxon>Eukaryota</taxon>
        <taxon>Viridiplantae</taxon>
        <taxon>Streptophyta</taxon>
        <taxon>Embryophyta</taxon>
        <taxon>Tracheophyta</taxon>
        <taxon>Spermatophyta</taxon>
        <taxon>Magnoliopsida</taxon>
        <taxon>eudicotyledons</taxon>
        <taxon>Gunneridae</taxon>
        <taxon>Pentapetalae</taxon>
        <taxon>rosids</taxon>
        <taxon>malvids</taxon>
        <taxon>Malvales</taxon>
        <taxon>Malvaceae</taxon>
        <taxon>Malvoideae</taxon>
        <taxon>Hibiscus</taxon>
    </lineage>
</organism>
<dbReference type="Proteomes" id="UP000436088">
    <property type="component" value="Unassembled WGS sequence"/>
</dbReference>
<gene>
    <name evidence="1" type="ORF">F3Y22_tig00113719pilonHSYRG00149</name>
</gene>
<comment type="caution">
    <text evidence="1">The sequence shown here is derived from an EMBL/GenBank/DDBJ whole genome shotgun (WGS) entry which is preliminary data.</text>
</comment>
<dbReference type="AlphaFoldDB" id="A0A6A2XZA8"/>
<keyword evidence="2" id="KW-1185">Reference proteome</keyword>
<name>A0A6A2XZA8_HIBSY</name>
<protein>
    <submittedName>
        <fullName evidence="1">Uncharacterized protein</fullName>
    </submittedName>
</protein>